<feature type="disulfide bond" evidence="4">
    <location>
        <begin position="65"/>
        <end position="92"/>
    </location>
</feature>
<dbReference type="EnsemblMetazoa" id="PPA33794.1">
    <property type="protein sequence ID" value="PPA33794.1"/>
    <property type="gene ID" value="WBGene00272163"/>
</dbReference>
<keyword evidence="1" id="KW-0732">Signal</keyword>
<evidence type="ECO:0000256" key="1">
    <source>
        <dbReference type="ARBA" id="ARBA00022729"/>
    </source>
</evidence>
<feature type="disulfide bond" evidence="4">
    <location>
        <begin position="36"/>
        <end position="79"/>
    </location>
</feature>
<accession>A0A2A6BTT2</accession>
<protein>
    <submittedName>
        <fullName evidence="5">Uncharacterized protein</fullName>
    </submittedName>
</protein>
<dbReference type="PANTHER" id="PTHR45656">
    <property type="entry name" value="PROTEIN CBR-CLEC-78"/>
    <property type="match status" value="1"/>
</dbReference>
<keyword evidence="3 4" id="KW-1015">Disulfide bond</keyword>
<proteinExistence type="predicted"/>
<dbReference type="SMART" id="SM00032">
    <property type="entry name" value="CCP"/>
    <property type="match status" value="4"/>
</dbReference>
<dbReference type="PANTHER" id="PTHR45656:SF4">
    <property type="entry name" value="PROTEIN CBR-CLEC-78"/>
    <property type="match status" value="1"/>
</dbReference>
<reference evidence="5" key="2">
    <citation type="submission" date="2022-06" db="UniProtKB">
        <authorList>
            <consortium name="EnsemblMetazoa"/>
        </authorList>
    </citation>
    <scope>IDENTIFICATION</scope>
    <source>
        <strain evidence="5">PS312</strain>
    </source>
</reference>
<dbReference type="SUPFAM" id="SSF56436">
    <property type="entry name" value="C-type lectin-like"/>
    <property type="match status" value="1"/>
</dbReference>
<sequence>MIRAILRWYLTIAALAPGLSSSPSPSDPSPSAASHCLQPFVPENGHVIFAEPGPYPIGTVARYSCAVGFERLGPEERRCGLDGRWRGRSPVCVVDVARGRPFDVPEANETRRWPLPVGECAETRAAFIIDLAAPSQIQAVQIGLGKASNRLDQVELFQDTGEVCKCGDETPPHLTANATNTLLTMECACTRVVRIRVTARGRLQLCTLKVFASDAVSPWQCGLSDSPSLEHLGVYEGACYSASRIKADWARAARACADGTNGGTLPMRQDDAAMNFLATTLEGLRDPAPFYWIGVVSDMNEWRYADGAPVGPIEMHFGDKVHAATDGEAILVSQPKFCTSPGVGEAGRVSFSSHSYAVGTTSFYECEEGYELEGNSQRMCGAGGKWSGSIPGCRLVDCGSPPPFDGHVHLLNKTTLFGSMVEYECARGFRPIGGSPLRSCGPDGAWSAPPPLCARVDCGRPSSVANGNVHFTTTNLNSTAVHECGQGYRLIGHDTIYCSERGVWEPVSPVCYDVSTLREMQSGSGEANALLVIAAVALLILLVVIVIRHARSPSFSFDSKPHPPPPSDMSMGAASAGVIYAQAGNIRPMMNQVDNTVYYAASVPLTQLEVPPQLLQLQQLPNGNIHITLPMGRPITRPGLPQFNQPTVSPTDSQMKYSFEHEPIYDVPPAMDTVMQMDEEGMVFD</sequence>
<evidence type="ECO:0000313" key="6">
    <source>
        <dbReference type="Proteomes" id="UP000005239"/>
    </source>
</evidence>
<dbReference type="InterPro" id="IPR035976">
    <property type="entry name" value="Sushi/SCR/CCP_sf"/>
</dbReference>
<dbReference type="Pfam" id="PF00084">
    <property type="entry name" value="Sushi"/>
    <property type="match status" value="4"/>
</dbReference>
<dbReference type="InterPro" id="IPR000436">
    <property type="entry name" value="Sushi_SCR_CCP_dom"/>
</dbReference>
<dbReference type="AlphaFoldDB" id="A0A2A6BTT2"/>
<dbReference type="SUPFAM" id="SSF57535">
    <property type="entry name" value="Complement control module/SCR domain"/>
    <property type="match status" value="4"/>
</dbReference>
<evidence type="ECO:0000256" key="4">
    <source>
        <dbReference type="PROSITE-ProRule" id="PRU00302"/>
    </source>
</evidence>
<dbReference type="Gene3D" id="2.10.70.10">
    <property type="entry name" value="Complement Module, domain 1"/>
    <property type="match status" value="4"/>
</dbReference>
<dbReference type="InterPro" id="IPR001304">
    <property type="entry name" value="C-type_lectin-like"/>
</dbReference>
<dbReference type="InterPro" id="IPR016186">
    <property type="entry name" value="C-type_lectin-like/link_sf"/>
</dbReference>
<dbReference type="Gene3D" id="3.10.100.10">
    <property type="entry name" value="Mannose-Binding Protein A, subunit A"/>
    <property type="match status" value="1"/>
</dbReference>
<dbReference type="CDD" id="cd00037">
    <property type="entry name" value="CLECT"/>
    <property type="match status" value="1"/>
</dbReference>
<evidence type="ECO:0000313" key="5">
    <source>
        <dbReference type="EnsemblMetazoa" id="PPA33794.1"/>
    </source>
</evidence>
<dbReference type="OrthoDB" id="547680at2759"/>
<comment type="caution">
    <text evidence="4">Lacks conserved residue(s) required for the propagation of feature annotation.</text>
</comment>
<accession>A0A8R1UJG7</accession>
<evidence type="ECO:0000256" key="3">
    <source>
        <dbReference type="ARBA" id="ARBA00023157"/>
    </source>
</evidence>
<keyword evidence="2" id="KW-0677">Repeat</keyword>
<organism evidence="5 6">
    <name type="scientific">Pristionchus pacificus</name>
    <name type="common">Parasitic nematode worm</name>
    <dbReference type="NCBI Taxonomy" id="54126"/>
    <lineage>
        <taxon>Eukaryota</taxon>
        <taxon>Metazoa</taxon>
        <taxon>Ecdysozoa</taxon>
        <taxon>Nematoda</taxon>
        <taxon>Chromadorea</taxon>
        <taxon>Rhabditida</taxon>
        <taxon>Rhabditina</taxon>
        <taxon>Diplogasteromorpha</taxon>
        <taxon>Diplogasteroidea</taxon>
        <taxon>Neodiplogasteridae</taxon>
        <taxon>Pristionchus</taxon>
    </lineage>
</organism>
<dbReference type="PROSITE" id="PS50923">
    <property type="entry name" value="SUSHI"/>
    <property type="match status" value="4"/>
</dbReference>
<feature type="disulfide bond" evidence="4">
    <location>
        <begin position="484"/>
        <end position="511"/>
    </location>
</feature>
<keyword evidence="6" id="KW-1185">Reference proteome</keyword>
<gene>
    <name evidence="5" type="primary">WBGene00272163</name>
</gene>
<dbReference type="Proteomes" id="UP000005239">
    <property type="component" value="Unassembled WGS sequence"/>
</dbReference>
<dbReference type="CDD" id="cd00033">
    <property type="entry name" value="CCP"/>
    <property type="match status" value="4"/>
</dbReference>
<name>A0A2A6BTT2_PRIPA</name>
<feature type="disulfide bond" evidence="4">
    <location>
        <begin position="366"/>
        <end position="393"/>
    </location>
</feature>
<evidence type="ECO:0000256" key="2">
    <source>
        <dbReference type="ARBA" id="ARBA00022737"/>
    </source>
</evidence>
<dbReference type="InterPro" id="IPR051277">
    <property type="entry name" value="SEZ6_CSMD_C4BPB_Regulators"/>
</dbReference>
<reference evidence="6" key="1">
    <citation type="journal article" date="2008" name="Nat. Genet.">
        <title>The Pristionchus pacificus genome provides a unique perspective on nematode lifestyle and parasitism.</title>
        <authorList>
            <person name="Dieterich C."/>
            <person name="Clifton S.W."/>
            <person name="Schuster L.N."/>
            <person name="Chinwalla A."/>
            <person name="Delehaunty K."/>
            <person name="Dinkelacker I."/>
            <person name="Fulton L."/>
            <person name="Fulton R."/>
            <person name="Godfrey J."/>
            <person name="Minx P."/>
            <person name="Mitreva M."/>
            <person name="Roeseler W."/>
            <person name="Tian H."/>
            <person name="Witte H."/>
            <person name="Yang S.P."/>
            <person name="Wilson R.K."/>
            <person name="Sommer R.J."/>
        </authorList>
    </citation>
    <scope>NUCLEOTIDE SEQUENCE [LARGE SCALE GENOMIC DNA]</scope>
    <source>
        <strain evidence="6">PS312</strain>
    </source>
</reference>
<keyword evidence="4" id="KW-0768">Sushi</keyword>
<dbReference type="InterPro" id="IPR016187">
    <property type="entry name" value="CTDL_fold"/>
</dbReference>
<dbReference type="PROSITE" id="PS50041">
    <property type="entry name" value="C_TYPE_LECTIN_2"/>
    <property type="match status" value="1"/>
</dbReference>